<dbReference type="GO" id="GO:0042371">
    <property type="term" value="P:vitamin K biosynthetic process"/>
    <property type="evidence" value="ECO:0007669"/>
    <property type="project" value="TreeGrafter"/>
</dbReference>
<keyword evidence="4" id="KW-0808">Transferase</keyword>
<evidence type="ECO:0000256" key="5">
    <source>
        <dbReference type="ARBA" id="ARBA00022692"/>
    </source>
</evidence>
<sequence>MKPFPFLFGPMRVPFLLLTPACVAVGVATAYRQTGHLSLLDILIVLIGALAAHISVNVFNEYYDFKSGLDSRTQRTPFSGGSGSLQAHPEMARATLILAWASFAVTALVGLYFVWKQGWGLLPLGILGLVILVTYTLWFVYQPVLCLIVPGLGFGILMVMGTHYALTGTYTWTAFIASLVPTFLVSNLLLLNQFPDVEADQSVGRRHYPIVLGRRASSVVYGLFLLGAYLAVGVGVALRLLPWTSLLALLTLVLSWKAFRGAFENAENIPALIPSMGMNVIINLATPVLLALGLFLA</sequence>
<evidence type="ECO:0000256" key="3">
    <source>
        <dbReference type="ARBA" id="ARBA00022428"/>
    </source>
</evidence>
<dbReference type="InParanoid" id="E8N0Y3"/>
<dbReference type="STRING" id="926569.ANT_04940"/>
<dbReference type="GO" id="GO:0004659">
    <property type="term" value="F:prenyltransferase activity"/>
    <property type="evidence" value="ECO:0007669"/>
    <property type="project" value="InterPro"/>
</dbReference>
<keyword evidence="5 8" id="KW-0812">Transmembrane</keyword>
<comment type="pathway">
    <text evidence="2">Quinol/quinone metabolism; menaquinone biosynthesis.</text>
</comment>
<gene>
    <name evidence="9" type="ordered locus">ANT_04940</name>
</gene>
<evidence type="ECO:0000256" key="7">
    <source>
        <dbReference type="ARBA" id="ARBA00023136"/>
    </source>
</evidence>
<dbReference type="EMBL" id="AP012029">
    <property type="protein sequence ID" value="BAJ62528.1"/>
    <property type="molecule type" value="Genomic_DNA"/>
</dbReference>
<feature type="transmembrane region" description="Helical" evidence="8">
    <location>
        <begin position="121"/>
        <end position="140"/>
    </location>
</feature>
<feature type="transmembrane region" description="Helical" evidence="8">
    <location>
        <begin position="172"/>
        <end position="191"/>
    </location>
</feature>
<dbReference type="Pfam" id="PF01040">
    <property type="entry name" value="UbiA"/>
    <property type="match status" value="1"/>
</dbReference>
<keyword evidence="6 8" id="KW-1133">Transmembrane helix</keyword>
<dbReference type="AlphaFoldDB" id="E8N0Y3"/>
<dbReference type="InterPro" id="IPR000537">
    <property type="entry name" value="UbiA_prenyltransferase"/>
</dbReference>
<dbReference type="PANTHER" id="PTHR13929">
    <property type="entry name" value="1,4-DIHYDROXY-2-NAPHTHOATE OCTAPRENYLTRANSFERASE"/>
    <property type="match status" value="1"/>
</dbReference>
<dbReference type="HOGENOM" id="CLU_043611_0_1_0"/>
<feature type="transmembrane region" description="Helical" evidence="8">
    <location>
        <begin position="147"/>
        <end position="166"/>
    </location>
</feature>
<dbReference type="PIRSF" id="PIRSF005355">
    <property type="entry name" value="UBIAD1"/>
    <property type="match status" value="1"/>
</dbReference>
<dbReference type="Gene3D" id="1.10.357.140">
    <property type="entry name" value="UbiA prenyltransferase"/>
    <property type="match status" value="1"/>
</dbReference>
<name>E8N0Y3_ANATU</name>
<feature type="transmembrane region" description="Helical" evidence="8">
    <location>
        <begin position="212"/>
        <end position="234"/>
    </location>
</feature>
<comment type="subcellular location">
    <subcellularLocation>
        <location evidence="1">Membrane</location>
        <topology evidence="1">Multi-pass membrane protein</topology>
    </subcellularLocation>
</comment>
<protein>
    <submittedName>
        <fullName evidence="9">Prenyltransferase</fullName>
    </submittedName>
</protein>
<feature type="transmembrane region" description="Helical" evidence="8">
    <location>
        <begin position="40"/>
        <end position="59"/>
    </location>
</feature>
<evidence type="ECO:0000313" key="10">
    <source>
        <dbReference type="Proteomes" id="UP000008922"/>
    </source>
</evidence>
<proteinExistence type="predicted"/>
<keyword evidence="3" id="KW-0474">Menaquinone biosynthesis</keyword>
<organism evidence="9 10">
    <name type="scientific">Anaerolinea thermophila (strain DSM 14523 / JCM 11388 / NBRC 100420 / UNI-1)</name>
    <dbReference type="NCBI Taxonomy" id="926569"/>
    <lineage>
        <taxon>Bacteria</taxon>
        <taxon>Bacillati</taxon>
        <taxon>Chloroflexota</taxon>
        <taxon>Anaerolineae</taxon>
        <taxon>Anaerolineales</taxon>
        <taxon>Anaerolineaceae</taxon>
        <taxon>Anaerolinea</taxon>
    </lineage>
</organism>
<evidence type="ECO:0000256" key="4">
    <source>
        <dbReference type="ARBA" id="ARBA00022679"/>
    </source>
</evidence>
<feature type="transmembrane region" description="Helical" evidence="8">
    <location>
        <begin position="94"/>
        <end position="115"/>
    </location>
</feature>
<evidence type="ECO:0000313" key="9">
    <source>
        <dbReference type="EMBL" id="BAJ62528.1"/>
    </source>
</evidence>
<dbReference type="GO" id="GO:0009234">
    <property type="term" value="P:menaquinone biosynthetic process"/>
    <property type="evidence" value="ECO:0007669"/>
    <property type="project" value="UniProtKB-UniPathway"/>
</dbReference>
<dbReference type="KEGG" id="atm:ANT_04940"/>
<evidence type="ECO:0000256" key="6">
    <source>
        <dbReference type="ARBA" id="ARBA00022989"/>
    </source>
</evidence>
<accession>E8N0Y3</accession>
<dbReference type="RefSeq" id="WP_013558924.1">
    <property type="nucleotide sequence ID" value="NC_014960.1"/>
</dbReference>
<dbReference type="UniPathway" id="UPA00079"/>
<evidence type="ECO:0000256" key="8">
    <source>
        <dbReference type="SAM" id="Phobius"/>
    </source>
</evidence>
<dbReference type="eggNOG" id="COG1575">
    <property type="taxonomic scope" value="Bacteria"/>
</dbReference>
<keyword evidence="10" id="KW-1185">Reference proteome</keyword>
<dbReference type="PANTHER" id="PTHR13929:SF0">
    <property type="entry name" value="UBIA PRENYLTRANSFERASE DOMAIN-CONTAINING PROTEIN 1"/>
    <property type="match status" value="1"/>
</dbReference>
<evidence type="ECO:0000256" key="2">
    <source>
        <dbReference type="ARBA" id="ARBA00004863"/>
    </source>
</evidence>
<dbReference type="CDD" id="cd13962">
    <property type="entry name" value="PT_UbiA_UBIAD1"/>
    <property type="match status" value="1"/>
</dbReference>
<dbReference type="Proteomes" id="UP000008922">
    <property type="component" value="Chromosome"/>
</dbReference>
<dbReference type="GO" id="GO:0016020">
    <property type="term" value="C:membrane"/>
    <property type="evidence" value="ECO:0007669"/>
    <property type="project" value="UniProtKB-SubCell"/>
</dbReference>
<feature type="transmembrane region" description="Helical" evidence="8">
    <location>
        <begin position="271"/>
        <end position="296"/>
    </location>
</feature>
<reference evidence="9 10" key="1">
    <citation type="submission" date="2010-12" db="EMBL/GenBank/DDBJ databases">
        <title>Whole genome sequence of Anaerolinea thermophila UNI-1.</title>
        <authorList>
            <person name="Narita-Yamada S."/>
            <person name="Kishi E."/>
            <person name="Watanabe Y."/>
            <person name="Takasaki K."/>
            <person name="Ankai A."/>
            <person name="Oguchi A."/>
            <person name="Fukui S."/>
            <person name="Takahashi M."/>
            <person name="Yashiro I."/>
            <person name="Hosoyama A."/>
            <person name="Sekiguchi Y."/>
            <person name="Hanada S."/>
            <person name="Fujita N."/>
        </authorList>
    </citation>
    <scope>NUCLEOTIDE SEQUENCE [LARGE SCALE GENOMIC DNA]</scope>
    <source>
        <strain evidence="10">DSM 14523 / JCM 11388 / NBRC 100420 / UNI-1</strain>
    </source>
</reference>
<keyword evidence="7 8" id="KW-0472">Membrane</keyword>
<dbReference type="InterPro" id="IPR026046">
    <property type="entry name" value="UBIAD1"/>
</dbReference>
<dbReference type="InterPro" id="IPR044878">
    <property type="entry name" value="UbiA_sf"/>
</dbReference>
<evidence type="ECO:0000256" key="1">
    <source>
        <dbReference type="ARBA" id="ARBA00004141"/>
    </source>
</evidence>